<evidence type="ECO:0000256" key="1">
    <source>
        <dbReference type="ARBA" id="ARBA00004141"/>
    </source>
</evidence>
<feature type="transmembrane region" description="Helical" evidence="8">
    <location>
        <begin position="898"/>
        <end position="917"/>
    </location>
</feature>
<proteinExistence type="predicted"/>
<keyword evidence="4" id="KW-0677">Repeat</keyword>
<feature type="transmembrane region" description="Helical" evidence="8">
    <location>
        <begin position="950"/>
        <end position="972"/>
    </location>
</feature>
<dbReference type="AlphaFoldDB" id="A0A7J6PAH2"/>
<reference evidence="10 11" key="1">
    <citation type="submission" date="2020-04" db="EMBL/GenBank/DDBJ databases">
        <title>Perkinsus olseni comparative genomics.</title>
        <authorList>
            <person name="Bogema D.R."/>
        </authorList>
    </citation>
    <scope>NUCLEOTIDE SEQUENCE [LARGE SCALE GENOMIC DNA]</scope>
    <source>
        <strain evidence="10">00978-12</strain>
    </source>
</reference>
<feature type="domain" description="SPX" evidence="9">
    <location>
        <begin position="40"/>
        <end position="156"/>
    </location>
</feature>
<feature type="transmembrane region" description="Helical" evidence="8">
    <location>
        <begin position="386"/>
        <end position="414"/>
    </location>
</feature>
<feature type="transmembrane region" description="Helical" evidence="8">
    <location>
        <begin position="426"/>
        <end position="448"/>
    </location>
</feature>
<dbReference type="InterPro" id="IPR004680">
    <property type="entry name" value="Cit_transptr-like_dom"/>
</dbReference>
<accession>A0A7J6PAH2</accession>
<feature type="transmembrane region" description="Helical" evidence="8">
    <location>
        <begin position="1068"/>
        <end position="1087"/>
    </location>
</feature>
<protein>
    <recommendedName>
        <fullName evidence="9">SPX domain-containing protein</fullName>
    </recommendedName>
</protein>
<evidence type="ECO:0000256" key="2">
    <source>
        <dbReference type="ARBA" id="ARBA00022448"/>
    </source>
</evidence>
<evidence type="ECO:0000256" key="3">
    <source>
        <dbReference type="ARBA" id="ARBA00022692"/>
    </source>
</evidence>
<comment type="subcellular location">
    <subcellularLocation>
        <location evidence="1">Membrane</location>
        <topology evidence="1">Multi-pass membrane protein</topology>
    </subcellularLocation>
</comment>
<keyword evidence="6 8" id="KW-0472">Membrane</keyword>
<evidence type="ECO:0000259" key="9">
    <source>
        <dbReference type="PROSITE" id="PS51382"/>
    </source>
</evidence>
<feature type="transmembrane region" description="Helical" evidence="8">
    <location>
        <begin position="266"/>
        <end position="286"/>
    </location>
</feature>
<dbReference type="GO" id="GO:0005886">
    <property type="term" value="C:plasma membrane"/>
    <property type="evidence" value="ECO:0007669"/>
    <property type="project" value="TreeGrafter"/>
</dbReference>
<comment type="caution">
    <text evidence="10">The sequence shown here is derived from an EMBL/GenBank/DDBJ whole genome shotgun (WGS) entry which is preliminary data.</text>
</comment>
<keyword evidence="3 8" id="KW-0812">Transmembrane</keyword>
<evidence type="ECO:0000313" key="10">
    <source>
        <dbReference type="EMBL" id="KAF4693163.1"/>
    </source>
</evidence>
<feature type="region of interest" description="Disordered" evidence="7">
    <location>
        <begin position="193"/>
        <end position="227"/>
    </location>
</feature>
<evidence type="ECO:0000256" key="8">
    <source>
        <dbReference type="SAM" id="Phobius"/>
    </source>
</evidence>
<dbReference type="PANTHER" id="PTHR43652">
    <property type="entry name" value="BASIC AMINO ACID ANTIPORTER YFCC-RELATED"/>
    <property type="match status" value="1"/>
</dbReference>
<feature type="transmembrane region" description="Helical" evidence="8">
    <location>
        <begin position="923"/>
        <end position="943"/>
    </location>
</feature>
<evidence type="ECO:0000256" key="5">
    <source>
        <dbReference type="ARBA" id="ARBA00022989"/>
    </source>
</evidence>
<evidence type="ECO:0000256" key="7">
    <source>
        <dbReference type="SAM" id="MobiDB-lite"/>
    </source>
</evidence>
<gene>
    <name evidence="10" type="ORF">FOZ60_011626</name>
</gene>
<evidence type="ECO:0000313" key="11">
    <source>
        <dbReference type="Proteomes" id="UP000541610"/>
    </source>
</evidence>
<dbReference type="PANTHER" id="PTHR43652:SF2">
    <property type="entry name" value="BASIC AMINO ACID ANTIPORTER YFCC-RELATED"/>
    <property type="match status" value="1"/>
</dbReference>
<dbReference type="InterPro" id="IPR051679">
    <property type="entry name" value="DASS-Related_Transporters"/>
</dbReference>
<feature type="transmembrane region" description="Helical" evidence="8">
    <location>
        <begin position="321"/>
        <end position="340"/>
    </location>
</feature>
<dbReference type="OrthoDB" id="442352at2759"/>
<keyword evidence="5 8" id="KW-1133">Transmembrane helix</keyword>
<feature type="compositionally biased region" description="Acidic residues" evidence="7">
    <location>
        <begin position="195"/>
        <end position="204"/>
    </location>
</feature>
<dbReference type="PROSITE" id="PS51382">
    <property type="entry name" value="SPX"/>
    <property type="match status" value="1"/>
</dbReference>
<feature type="transmembrane region" description="Helical" evidence="8">
    <location>
        <begin position="298"/>
        <end position="315"/>
    </location>
</feature>
<keyword evidence="2" id="KW-0813">Transport</keyword>
<name>A0A7J6PAH2_PEROL</name>
<feature type="transmembrane region" description="Helical" evidence="8">
    <location>
        <begin position="1031"/>
        <end position="1048"/>
    </location>
</feature>
<evidence type="ECO:0000256" key="4">
    <source>
        <dbReference type="ARBA" id="ARBA00022737"/>
    </source>
</evidence>
<evidence type="ECO:0000256" key="6">
    <source>
        <dbReference type="ARBA" id="ARBA00023136"/>
    </source>
</evidence>
<dbReference type="Pfam" id="PF03600">
    <property type="entry name" value="CitMHS"/>
    <property type="match status" value="1"/>
</dbReference>
<feature type="transmembrane region" description="Helical" evidence="8">
    <location>
        <begin position="468"/>
        <end position="494"/>
    </location>
</feature>
<dbReference type="EMBL" id="JABANP010000049">
    <property type="protein sequence ID" value="KAF4693163.1"/>
    <property type="molecule type" value="Genomic_DNA"/>
</dbReference>
<organism evidence="10 11">
    <name type="scientific">Perkinsus olseni</name>
    <name type="common">Perkinsus atlanticus</name>
    <dbReference type="NCBI Taxonomy" id="32597"/>
    <lineage>
        <taxon>Eukaryota</taxon>
        <taxon>Sar</taxon>
        <taxon>Alveolata</taxon>
        <taxon>Perkinsozoa</taxon>
        <taxon>Perkinsea</taxon>
        <taxon>Perkinsida</taxon>
        <taxon>Perkinsidae</taxon>
        <taxon>Perkinsus</taxon>
    </lineage>
</organism>
<dbReference type="GO" id="GO:0055085">
    <property type="term" value="P:transmembrane transport"/>
    <property type="evidence" value="ECO:0007669"/>
    <property type="project" value="InterPro"/>
</dbReference>
<sequence length="1088" mass="118278">MKGDVVADYYTRTSITPFSAQQALKVSEQQGSLLLPHVMVEFGQYLLDHRKPEWRGYYMNYSRLKGVLKEMEKTSVKDNTRFIEELKLDIIRVATFYSVQETIIIDKVDGKEGGKETVRDMKELEEYARVNEEGLRKIAKKYDKLLRKAQHQDEGDQEATASLMDDILLEMKACDFHSAHSRLKEIRRVYGIEQPGDDDDDDDGDSKMALNSGGRSRKVRRGGGDGQPAVGKFLSRHASVRGQHAESTDGVVWVIAQTAGEYVKRQWMSCVFYGITLSLGALMNYYEIGYPRLTYKSYISIVVTILALSLLVRQYPPDAVMTAATLILCLTGVLDNTIAWQGFANEVVLSVAILLIVSAAVKRTGVVEYLFIQGGILGKPNSLSKAILRLFVPAIMLNIGVSNTAVMGVLLPVVKRWCEKDIHINQALLLMPLSYILLISGVFAVFSTSSNLITQGLLIQNGLQPLDMFAMAPIVLPATIAAIVYIIIAVPIVFKEYAESSDKIETSPTAAGENDLEAPLLPTTTARLTKKFVVSAQVTALALDGVTLEDSGIEDIVEKRDDIVEVERMGSTLKPTPSLELQAYDIFHIYSSPEAVVRLYHDGKVSLMARDTGELLLGDHSSSTKSKPSAHGGVGLFEVVLDGLSPLVGKRIEPYKAMELYGARIVGIRPQSLQILQQKNKNQQGRRRSLLPFSKQTLVVPPQKDFNSVSSGAGGASVSEAEPQAIDIKLNRRLTLLQRLGTKKMVTIEEPQHTEAALPPGGLKMPSKDVASSPQFTKKRMSLNQHALHRKKTVAFGGQLGVTSNGLVTPLGGIVSAGGGAAAVPLNERDSVTHLLEGEMKQKRWHLKVGDGLIVEANDGFDDQYGSSGHFAVVRRLITDDGASAVDPEEKKKRQNRMWLSGAIVLMMILLVATNTLPLLQASMSAVFALILTDCTPLTKALAAVNLRTVLTIVGAFGLGQAISITNVATVLAQGLVTLMHPLGSIGMLSAIFIATCLLGVVFHATAVVILLFPVCVSVANEMTMPVHQCLGPLMVGAGCQFLTPISYQTNLMVYAAAGYDFSDFARLGLGLTIVVGVVAVPLCLLFL</sequence>
<feature type="transmembrane region" description="Helical" evidence="8">
    <location>
        <begin position="992"/>
        <end position="1019"/>
    </location>
</feature>
<dbReference type="CDD" id="cd14447">
    <property type="entry name" value="SPX"/>
    <property type="match status" value="1"/>
</dbReference>
<dbReference type="Proteomes" id="UP000541610">
    <property type="component" value="Unassembled WGS sequence"/>
</dbReference>
<dbReference type="InterPro" id="IPR004331">
    <property type="entry name" value="SPX_dom"/>
</dbReference>